<organism evidence="1 2">
    <name type="scientific">Lactuca virosa</name>
    <dbReference type="NCBI Taxonomy" id="75947"/>
    <lineage>
        <taxon>Eukaryota</taxon>
        <taxon>Viridiplantae</taxon>
        <taxon>Streptophyta</taxon>
        <taxon>Embryophyta</taxon>
        <taxon>Tracheophyta</taxon>
        <taxon>Spermatophyta</taxon>
        <taxon>Magnoliopsida</taxon>
        <taxon>eudicotyledons</taxon>
        <taxon>Gunneridae</taxon>
        <taxon>Pentapetalae</taxon>
        <taxon>asterids</taxon>
        <taxon>campanulids</taxon>
        <taxon>Asterales</taxon>
        <taxon>Asteraceae</taxon>
        <taxon>Cichorioideae</taxon>
        <taxon>Cichorieae</taxon>
        <taxon>Lactucinae</taxon>
        <taxon>Lactuca</taxon>
    </lineage>
</organism>
<dbReference type="AlphaFoldDB" id="A0AAU9LU98"/>
<keyword evidence="2" id="KW-1185">Reference proteome</keyword>
<evidence type="ECO:0000313" key="2">
    <source>
        <dbReference type="Proteomes" id="UP001157418"/>
    </source>
</evidence>
<name>A0AAU9LU98_9ASTR</name>
<proteinExistence type="predicted"/>
<dbReference type="Proteomes" id="UP001157418">
    <property type="component" value="Unassembled WGS sequence"/>
</dbReference>
<reference evidence="1 2" key="1">
    <citation type="submission" date="2022-01" db="EMBL/GenBank/DDBJ databases">
        <authorList>
            <person name="Xiong W."/>
            <person name="Schranz E."/>
        </authorList>
    </citation>
    <scope>NUCLEOTIDE SEQUENCE [LARGE SCALE GENOMIC DNA]</scope>
</reference>
<comment type="caution">
    <text evidence="1">The sequence shown here is derived from an EMBL/GenBank/DDBJ whole genome shotgun (WGS) entry which is preliminary data.</text>
</comment>
<dbReference type="EMBL" id="CAKMRJ010000224">
    <property type="protein sequence ID" value="CAH1419184.1"/>
    <property type="molecule type" value="Genomic_DNA"/>
</dbReference>
<gene>
    <name evidence="1" type="ORF">LVIROSA_LOCUS6738</name>
</gene>
<evidence type="ECO:0000313" key="1">
    <source>
        <dbReference type="EMBL" id="CAH1419184.1"/>
    </source>
</evidence>
<protein>
    <submittedName>
        <fullName evidence="1">Uncharacterized protein</fullName>
    </submittedName>
</protein>
<accession>A0AAU9LU98</accession>
<sequence>MYTATHSPDMIFFHHDVVKPRSWKLSGKKKEFHDTSHEHRISNYKTNNFLRRQHLKIGHREQRFRLILSRGFFPKPHLNWQLVAHLPADHHHLEIKAFSFVLHSRTTSQPIAYHHHHHHHHLVSNIHVQLNSSYGEAYLCIFCCLFQVLKSLSFMWKKRKI</sequence>